<dbReference type="Proteomes" id="UP000253606">
    <property type="component" value="Chromosome"/>
</dbReference>
<dbReference type="KEGG" id="abas:ACPOL_4638"/>
<keyword evidence="2" id="KW-1185">Reference proteome</keyword>
<dbReference type="EMBL" id="CP030840">
    <property type="protein sequence ID" value="AXC13910.1"/>
    <property type="molecule type" value="Genomic_DNA"/>
</dbReference>
<accession>A0A2Z5G4L6</accession>
<name>A0A2Z5G4L6_9BACT</name>
<organism evidence="1 2">
    <name type="scientific">Acidisarcina polymorpha</name>
    <dbReference type="NCBI Taxonomy" id="2211140"/>
    <lineage>
        <taxon>Bacteria</taxon>
        <taxon>Pseudomonadati</taxon>
        <taxon>Acidobacteriota</taxon>
        <taxon>Terriglobia</taxon>
        <taxon>Terriglobales</taxon>
        <taxon>Acidobacteriaceae</taxon>
        <taxon>Acidisarcina</taxon>
    </lineage>
</organism>
<dbReference type="AlphaFoldDB" id="A0A2Z5G4L6"/>
<dbReference type="GO" id="GO:0005975">
    <property type="term" value="P:carbohydrate metabolic process"/>
    <property type="evidence" value="ECO:0007669"/>
    <property type="project" value="InterPro"/>
</dbReference>
<reference evidence="1 2" key="1">
    <citation type="journal article" date="2018" name="Front. Microbiol.">
        <title>Hydrolytic Capabilities as a Key to Environmental Success: Chitinolytic and Cellulolytic Acidobacteria From Acidic Sub-arctic Soils and Boreal Peatlands.</title>
        <authorList>
            <person name="Belova S.E."/>
            <person name="Ravin N.V."/>
            <person name="Pankratov T.A."/>
            <person name="Rakitin A.L."/>
            <person name="Ivanova A.A."/>
            <person name="Beletsky A.V."/>
            <person name="Mardanov A.V."/>
            <person name="Sinninghe Damste J.S."/>
            <person name="Dedysh S.N."/>
        </authorList>
    </citation>
    <scope>NUCLEOTIDE SEQUENCE [LARGE SCALE GENOMIC DNA]</scope>
    <source>
        <strain evidence="1 2">SBC82</strain>
    </source>
</reference>
<gene>
    <name evidence="1" type="ORF">ACPOL_4638</name>
</gene>
<evidence type="ECO:0000313" key="1">
    <source>
        <dbReference type="EMBL" id="AXC13910.1"/>
    </source>
</evidence>
<protein>
    <recommendedName>
        <fullName evidence="3">Alpha-L-rhamnosidase six-hairpin glycosidase domain-containing protein</fullName>
    </recommendedName>
</protein>
<evidence type="ECO:0000313" key="2">
    <source>
        <dbReference type="Proteomes" id="UP000253606"/>
    </source>
</evidence>
<dbReference type="InterPro" id="IPR012341">
    <property type="entry name" value="6hp_glycosidase-like_sf"/>
</dbReference>
<evidence type="ECO:0008006" key="3">
    <source>
        <dbReference type="Google" id="ProtNLM"/>
    </source>
</evidence>
<dbReference type="Gene3D" id="1.50.10.10">
    <property type="match status" value="1"/>
</dbReference>
<sequence length="293" mass="31992">MLLPAGLSLRIGIQDSKGVAGEVFLADALIGRRGQKSEEVFLGPHSWDGSYTDLRPNWHGVKVRVQSAHDGDDLVMLVTQLQEAPTGHPVSIVVFSAAYSWNRPGSISRLSDRIDANGPQLKVSIYPIVYEVPGVNIAVIGPYFAASLNAPAGISTGRQRSLAETTRIVERQRAAYMQSITAAGHCAIFDAIETTIACDTIYEPERRRVVSPVSRVWGDNWGGYVLFDWDTFFAAILAAVGNKDLAYANTVEILRHTAPSGFVPNFARAGDWKSFDRSEPLVGAITVFGLYRR</sequence>
<proteinExistence type="predicted"/>